<evidence type="ECO:0000256" key="3">
    <source>
        <dbReference type="ARBA" id="ARBA00023163"/>
    </source>
</evidence>
<keyword evidence="6" id="KW-1185">Reference proteome</keyword>
<dbReference type="RefSeq" id="WP_152779782.1">
    <property type="nucleotide sequence ID" value="NZ_BAABEQ010000013.1"/>
</dbReference>
<dbReference type="PRINTS" id="PR00033">
    <property type="entry name" value="HTHASNC"/>
</dbReference>
<organism evidence="5 6">
    <name type="scientific">Streptomyces phyllanthi</name>
    <dbReference type="NCBI Taxonomy" id="1803180"/>
    <lineage>
        <taxon>Bacteria</taxon>
        <taxon>Bacillati</taxon>
        <taxon>Actinomycetota</taxon>
        <taxon>Actinomycetes</taxon>
        <taxon>Kitasatosporales</taxon>
        <taxon>Streptomycetaceae</taxon>
        <taxon>Streptomyces</taxon>
    </lineage>
</organism>
<dbReference type="InterPro" id="IPR036388">
    <property type="entry name" value="WH-like_DNA-bd_sf"/>
</dbReference>
<evidence type="ECO:0000259" key="4">
    <source>
        <dbReference type="PROSITE" id="PS50949"/>
    </source>
</evidence>
<sequence length="229" mass="25350">MTARQPDAGSPPPKSASRVELAYATLRERITSGVYGPGHRLVLDELARELGVSPVPVREAVRRLEAEGYVEFQRNVGARVATFDEQEFVQTVHVVALLEGYATALAAPHLRRADLARARKINDRMQASLDDLDPVRFSALNREFHFALYERCPNQHIQGLLETQWARLDTIRRSVFRYVPDRSRSSVAEHAELLDLIAAGAPVERIEQVARAHKMHTGAAVSEAGGAPG</sequence>
<dbReference type="SUPFAM" id="SSF46785">
    <property type="entry name" value="Winged helix' DNA-binding domain"/>
    <property type="match status" value="1"/>
</dbReference>
<evidence type="ECO:0000256" key="1">
    <source>
        <dbReference type="ARBA" id="ARBA00023015"/>
    </source>
</evidence>
<feature type="domain" description="HTH gntR-type" evidence="4">
    <location>
        <begin position="16"/>
        <end position="83"/>
    </location>
</feature>
<dbReference type="InterPro" id="IPR000524">
    <property type="entry name" value="Tscrpt_reg_HTH_GntR"/>
</dbReference>
<dbReference type="InterPro" id="IPR011711">
    <property type="entry name" value="GntR_C"/>
</dbReference>
<reference evidence="5 6" key="1">
    <citation type="submission" date="2019-07" db="EMBL/GenBank/DDBJ databases">
        <title>New species of Amycolatopsis and Streptomyces.</title>
        <authorList>
            <person name="Duangmal K."/>
            <person name="Teo W.F.A."/>
            <person name="Lipun K."/>
        </authorList>
    </citation>
    <scope>NUCLEOTIDE SEQUENCE [LARGE SCALE GENOMIC DNA]</scope>
    <source>
        <strain evidence="5 6">TISTR 2346</strain>
    </source>
</reference>
<dbReference type="AlphaFoldDB" id="A0A5N8VU81"/>
<dbReference type="Proteomes" id="UP000326979">
    <property type="component" value="Unassembled WGS sequence"/>
</dbReference>
<dbReference type="EMBL" id="VJZE01000006">
    <property type="protein sequence ID" value="MPY38831.1"/>
    <property type="molecule type" value="Genomic_DNA"/>
</dbReference>
<dbReference type="SMART" id="SM00895">
    <property type="entry name" value="FCD"/>
    <property type="match status" value="1"/>
</dbReference>
<keyword evidence="3" id="KW-0804">Transcription</keyword>
<gene>
    <name evidence="5" type="ORF">FNH04_02345</name>
</gene>
<keyword evidence="1" id="KW-0805">Transcription regulation</keyword>
<evidence type="ECO:0000313" key="6">
    <source>
        <dbReference type="Proteomes" id="UP000326979"/>
    </source>
</evidence>
<dbReference type="Pfam" id="PF00392">
    <property type="entry name" value="GntR"/>
    <property type="match status" value="1"/>
</dbReference>
<accession>A0A5N8VU81</accession>
<proteinExistence type="predicted"/>
<dbReference type="InterPro" id="IPR008920">
    <property type="entry name" value="TF_FadR/GntR_C"/>
</dbReference>
<evidence type="ECO:0000313" key="5">
    <source>
        <dbReference type="EMBL" id="MPY38831.1"/>
    </source>
</evidence>
<evidence type="ECO:0000256" key="2">
    <source>
        <dbReference type="ARBA" id="ARBA00023125"/>
    </source>
</evidence>
<dbReference type="GO" id="GO:0043565">
    <property type="term" value="F:sequence-specific DNA binding"/>
    <property type="evidence" value="ECO:0007669"/>
    <property type="project" value="InterPro"/>
</dbReference>
<protein>
    <submittedName>
        <fullName evidence="5">GntR family transcriptional regulator</fullName>
    </submittedName>
</protein>
<dbReference type="SMART" id="SM00345">
    <property type="entry name" value="HTH_GNTR"/>
    <property type="match status" value="1"/>
</dbReference>
<name>A0A5N8VU81_9ACTN</name>
<dbReference type="SUPFAM" id="SSF48008">
    <property type="entry name" value="GntR ligand-binding domain-like"/>
    <property type="match status" value="1"/>
</dbReference>
<dbReference type="Pfam" id="PF07729">
    <property type="entry name" value="FCD"/>
    <property type="match status" value="1"/>
</dbReference>
<dbReference type="GO" id="GO:0003700">
    <property type="term" value="F:DNA-binding transcription factor activity"/>
    <property type="evidence" value="ECO:0007669"/>
    <property type="project" value="InterPro"/>
</dbReference>
<dbReference type="OrthoDB" id="5182935at2"/>
<dbReference type="PANTHER" id="PTHR43537">
    <property type="entry name" value="TRANSCRIPTIONAL REGULATOR, GNTR FAMILY"/>
    <property type="match status" value="1"/>
</dbReference>
<dbReference type="InterPro" id="IPR000485">
    <property type="entry name" value="AsnC-type_HTH_dom"/>
</dbReference>
<dbReference type="Gene3D" id="1.10.10.10">
    <property type="entry name" value="Winged helix-like DNA-binding domain superfamily/Winged helix DNA-binding domain"/>
    <property type="match status" value="1"/>
</dbReference>
<comment type="caution">
    <text evidence="5">The sequence shown here is derived from an EMBL/GenBank/DDBJ whole genome shotgun (WGS) entry which is preliminary data.</text>
</comment>
<dbReference type="CDD" id="cd07377">
    <property type="entry name" value="WHTH_GntR"/>
    <property type="match status" value="1"/>
</dbReference>
<dbReference type="PANTHER" id="PTHR43537:SF5">
    <property type="entry name" value="UXU OPERON TRANSCRIPTIONAL REGULATOR"/>
    <property type="match status" value="1"/>
</dbReference>
<keyword evidence="2" id="KW-0238">DNA-binding</keyword>
<dbReference type="InterPro" id="IPR036390">
    <property type="entry name" value="WH_DNA-bd_sf"/>
</dbReference>
<dbReference type="PROSITE" id="PS50949">
    <property type="entry name" value="HTH_GNTR"/>
    <property type="match status" value="1"/>
</dbReference>
<dbReference type="Gene3D" id="1.20.120.530">
    <property type="entry name" value="GntR ligand-binding domain-like"/>
    <property type="match status" value="1"/>
</dbReference>